<proteinExistence type="predicted"/>
<sequence>MVRRRNGNYPRSELIDLSFHCLNASTTHTVYVVCFMLESAFGTPEEIRICICEIFC</sequence>
<reference evidence="1 2" key="1">
    <citation type="submission" date="2013-01" db="EMBL/GenBank/DDBJ databases">
        <authorList>
            <person name="Harkins D.M."/>
            <person name="Durkin A.S."/>
            <person name="Brinkac L.M."/>
            <person name="Haft D.H."/>
            <person name="Selengut J.D."/>
            <person name="Sanka R."/>
            <person name="DePew J."/>
            <person name="Purushe J."/>
            <person name="Matthias M.A."/>
            <person name="Vinetz J.M."/>
            <person name="Sutton G.G."/>
            <person name="Nierman W.C."/>
            <person name="Fouts D.E."/>
        </authorList>
    </citation>
    <scope>NUCLEOTIDE SEQUENCE [LARGE SCALE GENOMIC DNA]</scope>
    <source>
        <strain evidence="1 2">ZUN179</strain>
    </source>
</reference>
<dbReference type="EMBL" id="AHOQ02000048">
    <property type="protein sequence ID" value="EMO43793.1"/>
    <property type="molecule type" value="Genomic_DNA"/>
</dbReference>
<dbReference type="AlphaFoldDB" id="M6V2N2"/>
<name>M6V2N2_9LEPT</name>
<dbReference type="Proteomes" id="UP000012160">
    <property type="component" value="Unassembled WGS sequence"/>
</dbReference>
<protein>
    <submittedName>
        <fullName evidence="1">Uncharacterized protein</fullName>
    </submittedName>
</protein>
<comment type="caution">
    <text evidence="1">The sequence shown here is derived from an EMBL/GenBank/DDBJ whole genome shotgun (WGS) entry which is preliminary data.</text>
</comment>
<evidence type="ECO:0000313" key="2">
    <source>
        <dbReference type="Proteomes" id="UP000012160"/>
    </source>
</evidence>
<gene>
    <name evidence="1" type="ORF">LEP1GSC187_0496</name>
</gene>
<organism evidence="1 2">
    <name type="scientific">Leptospira santarosai str. ZUN179</name>
    <dbReference type="NCBI Taxonomy" id="1049985"/>
    <lineage>
        <taxon>Bacteria</taxon>
        <taxon>Pseudomonadati</taxon>
        <taxon>Spirochaetota</taxon>
        <taxon>Spirochaetia</taxon>
        <taxon>Leptospirales</taxon>
        <taxon>Leptospiraceae</taxon>
        <taxon>Leptospira</taxon>
    </lineage>
</organism>
<accession>M6V2N2</accession>
<evidence type="ECO:0000313" key="1">
    <source>
        <dbReference type="EMBL" id="EMO43793.1"/>
    </source>
</evidence>